<dbReference type="RefSeq" id="XP_020428114.1">
    <property type="nucleotide sequence ID" value="XM_020581327.1"/>
</dbReference>
<dbReference type="EMBL" id="ADBJ01000050">
    <property type="protein sequence ID" value="EFA75980.1"/>
    <property type="molecule type" value="Genomic_DNA"/>
</dbReference>
<keyword evidence="1" id="KW-1133">Transmembrane helix</keyword>
<organism evidence="2 3">
    <name type="scientific">Heterostelium pallidum (strain ATCC 26659 / Pp 5 / PN500)</name>
    <name type="common">Cellular slime mold</name>
    <name type="synonym">Polysphondylium pallidum</name>
    <dbReference type="NCBI Taxonomy" id="670386"/>
    <lineage>
        <taxon>Eukaryota</taxon>
        <taxon>Amoebozoa</taxon>
        <taxon>Evosea</taxon>
        <taxon>Eumycetozoa</taxon>
        <taxon>Dictyostelia</taxon>
        <taxon>Acytosteliales</taxon>
        <taxon>Acytosteliaceae</taxon>
        <taxon>Heterostelium</taxon>
    </lineage>
</organism>
<reference evidence="2 3" key="1">
    <citation type="journal article" date="2011" name="Genome Res.">
        <title>Phylogeny-wide analysis of social amoeba genomes highlights ancient origins for complex intercellular communication.</title>
        <authorList>
            <person name="Heidel A.J."/>
            <person name="Lawal H.M."/>
            <person name="Felder M."/>
            <person name="Schilde C."/>
            <person name="Helps N.R."/>
            <person name="Tunggal B."/>
            <person name="Rivero F."/>
            <person name="John U."/>
            <person name="Schleicher M."/>
            <person name="Eichinger L."/>
            <person name="Platzer M."/>
            <person name="Noegel A.A."/>
            <person name="Schaap P."/>
            <person name="Gloeckner G."/>
        </authorList>
    </citation>
    <scope>NUCLEOTIDE SEQUENCE [LARGE SCALE GENOMIC DNA]</scope>
    <source>
        <strain evidence="3">ATCC 26659 / Pp 5 / PN500</strain>
    </source>
</reference>
<accession>D3BRE8</accession>
<dbReference type="OMA" id="FITTIPY"/>
<dbReference type="GeneID" id="31366027"/>
<evidence type="ECO:0000313" key="2">
    <source>
        <dbReference type="EMBL" id="EFA75980.1"/>
    </source>
</evidence>
<comment type="caution">
    <text evidence="2">The sequence shown here is derived from an EMBL/GenBank/DDBJ whole genome shotgun (WGS) entry which is preliminary data.</text>
</comment>
<dbReference type="Proteomes" id="UP000001396">
    <property type="component" value="Unassembled WGS sequence"/>
</dbReference>
<proteinExistence type="predicted"/>
<name>D3BRE8_HETP5</name>
<dbReference type="AlphaFoldDB" id="D3BRE8"/>
<gene>
    <name evidence="2" type="ORF">PPL_10558</name>
</gene>
<dbReference type="Gene3D" id="2.170.300.10">
    <property type="entry name" value="Tie2 ligand-binding domain superfamily"/>
    <property type="match status" value="1"/>
</dbReference>
<keyword evidence="1" id="KW-0812">Transmembrane</keyword>
<evidence type="ECO:0008006" key="4">
    <source>
        <dbReference type="Google" id="ProtNLM"/>
    </source>
</evidence>
<evidence type="ECO:0000313" key="3">
    <source>
        <dbReference type="Proteomes" id="UP000001396"/>
    </source>
</evidence>
<feature type="transmembrane region" description="Helical" evidence="1">
    <location>
        <begin position="453"/>
        <end position="476"/>
    </location>
</feature>
<keyword evidence="1" id="KW-0472">Membrane</keyword>
<feature type="transmembrane region" description="Helical" evidence="1">
    <location>
        <begin position="35"/>
        <end position="55"/>
    </location>
</feature>
<evidence type="ECO:0000256" key="1">
    <source>
        <dbReference type="SAM" id="Phobius"/>
    </source>
</evidence>
<protein>
    <recommendedName>
        <fullName evidence="4">EGF-like domain-containing protein</fullName>
    </recommendedName>
</protein>
<dbReference type="InParanoid" id="D3BRE8"/>
<keyword evidence="3" id="KW-1185">Reference proteome</keyword>
<sequence>MKISIKSTSLFINTLSKINVMLGGNNKSFSCCKHYYYLISLSFILLFFFSDFLVLTTGTTLSPSSHTEQNHQQLQQQQLDLDINNIDVNDDSSSSSDSFEFVPTLKPTSEITIISKDTINFTWVSDANYEHKPYYNASISFDNKNWLTFCYYSESNNCVFDSLVSDTTYHFKISDVNYDIPVDKFYSYKTQPDSTSRCILEDGDNACYGNGHCMGNQCICNDGWGGDLCQIKTFNKRRTQDVKPMTTQPIANITMAGMSYSIIVDSLQEYTSQNWKIGNRVEFSQLNWRYSVLEDEAVEIHSSDTIVRKRWLYQADLDDKPSLRQSARINVTFTQYVAIEGVTDNHVVTPPEGGEQCVDWSYYSLIEGDRITALSLIDAGGNMVYGQFPNRAEVDNVPRSVENRFTENKDDGSVNVSSRLPYFEMRALLDPDLNLLVTGGDYSRCRYPSKTRFTLMVTFGFSLGLLLAATSFCLMVKYQQSRIHSKNYHNFQDEEEEEEDVNANDNVEKVTVLNITDQNTNNHNKNV</sequence>